<dbReference type="GO" id="GO:0005737">
    <property type="term" value="C:cytoplasm"/>
    <property type="evidence" value="ECO:0007669"/>
    <property type="project" value="TreeGrafter"/>
</dbReference>
<keyword evidence="1" id="KW-0378">Hydrolase</keyword>
<dbReference type="Gene3D" id="3.40.50.1820">
    <property type="entry name" value="alpha/beta hydrolase"/>
    <property type="match status" value="1"/>
</dbReference>
<organism evidence="3 4">
    <name type="scientific">Amorphotheca resinae ATCC 22711</name>
    <dbReference type="NCBI Taxonomy" id="857342"/>
    <lineage>
        <taxon>Eukaryota</taxon>
        <taxon>Fungi</taxon>
        <taxon>Dikarya</taxon>
        <taxon>Ascomycota</taxon>
        <taxon>Pezizomycotina</taxon>
        <taxon>Leotiomycetes</taxon>
        <taxon>Helotiales</taxon>
        <taxon>Amorphothecaceae</taxon>
        <taxon>Amorphotheca</taxon>
    </lineage>
</organism>
<accession>A0A2T3BF03</accession>
<dbReference type="InterPro" id="IPR029058">
    <property type="entry name" value="AB_hydrolase_fold"/>
</dbReference>
<keyword evidence="4" id="KW-1185">Reference proteome</keyword>
<dbReference type="GO" id="GO:0016787">
    <property type="term" value="F:hydrolase activity"/>
    <property type="evidence" value="ECO:0007669"/>
    <property type="project" value="UniProtKB-KW"/>
</dbReference>
<evidence type="ECO:0000259" key="2">
    <source>
        <dbReference type="Pfam" id="PF03959"/>
    </source>
</evidence>
<protein>
    <recommendedName>
        <fullName evidence="2">Serine hydrolase domain-containing protein</fullName>
    </recommendedName>
</protein>
<dbReference type="AlphaFoldDB" id="A0A2T3BF03"/>
<reference evidence="3 4" key="1">
    <citation type="journal article" date="2018" name="New Phytol.">
        <title>Comparative genomics and transcriptomics depict ericoid mycorrhizal fungi as versatile saprotrophs and plant mutualists.</title>
        <authorList>
            <person name="Martino E."/>
            <person name="Morin E."/>
            <person name="Grelet G.A."/>
            <person name="Kuo A."/>
            <person name="Kohler A."/>
            <person name="Daghino S."/>
            <person name="Barry K.W."/>
            <person name="Cichocki N."/>
            <person name="Clum A."/>
            <person name="Dockter R.B."/>
            <person name="Hainaut M."/>
            <person name="Kuo R.C."/>
            <person name="LaButti K."/>
            <person name="Lindahl B.D."/>
            <person name="Lindquist E.A."/>
            <person name="Lipzen A."/>
            <person name="Khouja H.R."/>
            <person name="Magnuson J."/>
            <person name="Murat C."/>
            <person name="Ohm R.A."/>
            <person name="Singer S.W."/>
            <person name="Spatafora J.W."/>
            <person name="Wang M."/>
            <person name="Veneault-Fourrey C."/>
            <person name="Henrissat B."/>
            <person name="Grigoriev I.V."/>
            <person name="Martin F.M."/>
            <person name="Perotto S."/>
        </authorList>
    </citation>
    <scope>NUCLEOTIDE SEQUENCE [LARGE SCALE GENOMIC DNA]</scope>
    <source>
        <strain evidence="3 4">ATCC 22711</strain>
    </source>
</reference>
<dbReference type="InParanoid" id="A0A2T3BF03"/>
<evidence type="ECO:0000256" key="1">
    <source>
        <dbReference type="ARBA" id="ARBA00022801"/>
    </source>
</evidence>
<dbReference type="InterPro" id="IPR050593">
    <property type="entry name" value="LovG"/>
</dbReference>
<dbReference type="Proteomes" id="UP000241818">
    <property type="component" value="Unassembled WGS sequence"/>
</dbReference>
<dbReference type="GO" id="GO:0005634">
    <property type="term" value="C:nucleus"/>
    <property type="evidence" value="ECO:0007669"/>
    <property type="project" value="TreeGrafter"/>
</dbReference>
<gene>
    <name evidence="3" type="ORF">M430DRAFT_38684</name>
</gene>
<dbReference type="PANTHER" id="PTHR48070">
    <property type="entry name" value="ESTERASE OVCA2"/>
    <property type="match status" value="1"/>
</dbReference>
<dbReference type="GeneID" id="36575349"/>
<dbReference type="InterPro" id="IPR005645">
    <property type="entry name" value="FSH-like_dom"/>
</dbReference>
<evidence type="ECO:0000313" key="4">
    <source>
        <dbReference type="Proteomes" id="UP000241818"/>
    </source>
</evidence>
<proteinExistence type="predicted"/>
<feature type="domain" description="Serine hydrolase" evidence="2">
    <location>
        <begin position="2"/>
        <end position="242"/>
    </location>
</feature>
<dbReference type="EMBL" id="KZ679006">
    <property type="protein sequence ID" value="PSS27981.1"/>
    <property type="molecule type" value="Genomic_DNA"/>
</dbReference>
<sequence length="258" mass="27991">MKFLCLHGAGTNAQVFQDQLEGLILSLPPGNDIKFHFVQAPHELTSLPFDFEAYAGSGPHMRFIEHPQWITMDDVIERIAKAPSGESAEMIWRHALDFYYSNDTPGRSEFIGSIGRSLALLNSKIDEEGPFDGLIGYCEGASFGATLILDRLRKESSLHAPQSFKCALFFSGYAPFAPDGSKVILADEYGQIFNFPTCHVIGSDDALIDGAMALLNLCDSGQATVIEGGSGHLMPQDSSALRAVSASFLKLVELAQQA</sequence>
<dbReference type="SUPFAM" id="SSF53474">
    <property type="entry name" value="alpha/beta-Hydrolases"/>
    <property type="match status" value="1"/>
</dbReference>
<dbReference type="RefSeq" id="XP_024725506.1">
    <property type="nucleotide sequence ID" value="XM_024867268.1"/>
</dbReference>
<dbReference type="Pfam" id="PF03959">
    <property type="entry name" value="FSH1"/>
    <property type="match status" value="1"/>
</dbReference>
<name>A0A2T3BF03_AMORE</name>
<dbReference type="OrthoDB" id="414698at2759"/>
<dbReference type="GO" id="GO:0019748">
    <property type="term" value="P:secondary metabolic process"/>
    <property type="evidence" value="ECO:0007669"/>
    <property type="project" value="TreeGrafter"/>
</dbReference>
<evidence type="ECO:0000313" key="3">
    <source>
        <dbReference type="EMBL" id="PSS27981.1"/>
    </source>
</evidence>
<dbReference type="PANTHER" id="PTHR48070:SF4">
    <property type="entry name" value="ESTERASE ALNB"/>
    <property type="match status" value="1"/>
</dbReference>